<dbReference type="Pfam" id="PF05542">
    <property type="entry name" value="DUF760"/>
    <property type="match status" value="1"/>
</dbReference>
<reference evidence="1" key="1">
    <citation type="journal article" date="2017" name="Nature">
        <title>The genome of Chenopodium quinoa.</title>
        <authorList>
            <person name="Jarvis D.E."/>
            <person name="Ho Y.S."/>
            <person name="Lightfoot D.J."/>
            <person name="Schmoeckel S.M."/>
            <person name="Li B."/>
            <person name="Borm T.J.A."/>
            <person name="Ohyanagi H."/>
            <person name="Mineta K."/>
            <person name="Michell C.T."/>
            <person name="Saber N."/>
            <person name="Kharbatia N.M."/>
            <person name="Rupper R.R."/>
            <person name="Sharp A.R."/>
            <person name="Dally N."/>
            <person name="Boughton B.A."/>
            <person name="Woo Y.H."/>
            <person name="Gao G."/>
            <person name="Schijlen E.G.W.M."/>
            <person name="Guo X."/>
            <person name="Momin A.A."/>
            <person name="Negrao S."/>
            <person name="Al-Babili S."/>
            <person name="Gehring C."/>
            <person name="Roessner U."/>
            <person name="Jung C."/>
            <person name="Murphy K."/>
            <person name="Arold S.T."/>
            <person name="Gojobori T."/>
            <person name="van der Linden C.G."/>
            <person name="van Loo E.N."/>
            <person name="Jellen E.N."/>
            <person name="Maughan P.J."/>
            <person name="Tester M."/>
        </authorList>
    </citation>
    <scope>NUCLEOTIDE SEQUENCE [LARGE SCALE GENOMIC DNA]</scope>
    <source>
        <strain evidence="1">cv. PI 614886</strain>
    </source>
</reference>
<gene>
    <name evidence="1" type="primary">LOC110732621</name>
</gene>
<proteinExistence type="predicted"/>
<dbReference type="SMR" id="A0A803L671"/>
<name>A0A803L671_CHEQI</name>
<evidence type="ECO:0000313" key="1">
    <source>
        <dbReference type="EnsemblPlants" id="AUR62007360-RA:cds"/>
    </source>
</evidence>
<dbReference type="PANTHER" id="PTHR31808:SF2">
    <property type="entry name" value="OS04G0596300 PROTEIN"/>
    <property type="match status" value="1"/>
</dbReference>
<accession>A0A803L671</accession>
<dbReference type="Proteomes" id="UP000596660">
    <property type="component" value="Unplaced"/>
</dbReference>
<sequence length="375" mass="42605">MAFPGAICDALVALPSTASHRSLEVKKMSEFKYSFLPISANSNKGCNLFYNGKIATGLDKSKSSGILVRASDHSGKNSEPIAPLSLESYVGKQLTEILQANPHLLLAAVDQELVKLRNERADVYKSIPPFLAEEDLHRRLIERSEKQRRRYLVDIMYCLIVHRFVEKNISMFSKRTPTNSVGNVAFWPLQDDKLRSVHSKGLQDLIVGHLFAVIHDQLHGPTLTNIEISIIELGLLYADSMIYGYVLRMAEQRYQLERALNTIPEDFSNWTRFENPFPEGSPWDSDSLIQVAADEDVQKPSTVNGESYYNLRSYVEDMDGETFQSYATSISEEAMSLIEKQMQVLFDLPDIRIADVVKKSCRQRMMKLFRLLSLD</sequence>
<organism evidence="1 2">
    <name type="scientific">Chenopodium quinoa</name>
    <name type="common">Quinoa</name>
    <dbReference type="NCBI Taxonomy" id="63459"/>
    <lineage>
        <taxon>Eukaryota</taxon>
        <taxon>Viridiplantae</taxon>
        <taxon>Streptophyta</taxon>
        <taxon>Embryophyta</taxon>
        <taxon>Tracheophyta</taxon>
        <taxon>Spermatophyta</taxon>
        <taxon>Magnoliopsida</taxon>
        <taxon>eudicotyledons</taxon>
        <taxon>Gunneridae</taxon>
        <taxon>Pentapetalae</taxon>
        <taxon>Caryophyllales</taxon>
        <taxon>Chenopodiaceae</taxon>
        <taxon>Chenopodioideae</taxon>
        <taxon>Atripliceae</taxon>
        <taxon>Chenopodium</taxon>
    </lineage>
</organism>
<dbReference type="Gramene" id="AUR62007360-RA">
    <property type="protein sequence ID" value="AUR62007360-RA:cds"/>
    <property type="gene ID" value="AUR62007360"/>
</dbReference>
<evidence type="ECO:0000313" key="2">
    <source>
        <dbReference type="Proteomes" id="UP000596660"/>
    </source>
</evidence>
<dbReference type="GeneID" id="110732621"/>
<dbReference type="RefSeq" id="XP_021768276.1">
    <property type="nucleotide sequence ID" value="XM_021912584.1"/>
</dbReference>
<dbReference type="KEGG" id="cqi:110732621"/>
<reference evidence="1" key="2">
    <citation type="submission" date="2021-03" db="UniProtKB">
        <authorList>
            <consortium name="EnsemblPlants"/>
        </authorList>
    </citation>
    <scope>IDENTIFICATION</scope>
</reference>
<dbReference type="PANTHER" id="PTHR31808">
    <property type="entry name" value="EXPRESSED PROTEIN"/>
    <property type="match status" value="1"/>
</dbReference>
<dbReference type="InterPro" id="IPR008479">
    <property type="entry name" value="DUF760"/>
</dbReference>
<keyword evidence="2" id="KW-1185">Reference proteome</keyword>
<dbReference type="InterPro" id="IPR038925">
    <property type="entry name" value="At3g17800-like"/>
</dbReference>
<dbReference type="OrthoDB" id="25131at2759"/>
<dbReference type="EnsemblPlants" id="AUR62007360-RA">
    <property type="protein sequence ID" value="AUR62007360-RA:cds"/>
    <property type="gene ID" value="AUR62007360"/>
</dbReference>
<dbReference type="AlphaFoldDB" id="A0A803L671"/>
<protein>
    <submittedName>
        <fullName evidence="1">Uncharacterized protein</fullName>
    </submittedName>
</protein>